<dbReference type="GO" id="GO:0006154">
    <property type="term" value="P:adenosine catabolic process"/>
    <property type="evidence" value="ECO:0007669"/>
    <property type="project" value="TreeGrafter"/>
</dbReference>
<dbReference type="EMBL" id="CP003557">
    <property type="protein sequence ID" value="AFN73504.1"/>
    <property type="molecule type" value="Genomic_DNA"/>
</dbReference>
<comment type="catalytic activity">
    <reaction evidence="8">
        <text>2'-deoxyadenosine + H2O + H(+) = 2'-deoxyinosine + NH4(+)</text>
        <dbReference type="Rhea" id="RHEA:28190"/>
        <dbReference type="ChEBI" id="CHEBI:15377"/>
        <dbReference type="ChEBI" id="CHEBI:15378"/>
        <dbReference type="ChEBI" id="CHEBI:17256"/>
        <dbReference type="ChEBI" id="CHEBI:28938"/>
        <dbReference type="ChEBI" id="CHEBI:28997"/>
        <dbReference type="EC" id="3.5.4.4"/>
    </reaction>
    <physiologicalReaction direction="left-to-right" evidence="8">
        <dbReference type="Rhea" id="RHEA:28191"/>
    </physiologicalReaction>
</comment>
<evidence type="ECO:0000256" key="2">
    <source>
        <dbReference type="ARBA" id="ARBA00022723"/>
    </source>
</evidence>
<evidence type="ECO:0000256" key="4">
    <source>
        <dbReference type="ARBA" id="ARBA00022833"/>
    </source>
</evidence>
<keyword evidence="5 9" id="KW-0546">Nucleotide metabolism</keyword>
<dbReference type="FunFam" id="3.20.20.140:FF:000020">
    <property type="entry name" value="Adenosine deaminase"/>
    <property type="match status" value="1"/>
</dbReference>
<dbReference type="eggNOG" id="COG1816">
    <property type="taxonomic scope" value="Bacteria"/>
</dbReference>
<keyword evidence="12" id="KW-1185">Reference proteome</keyword>
<dbReference type="GO" id="GO:0008270">
    <property type="term" value="F:zinc ion binding"/>
    <property type="evidence" value="ECO:0007669"/>
    <property type="project" value="UniProtKB-UniRule"/>
</dbReference>
<evidence type="ECO:0000256" key="6">
    <source>
        <dbReference type="ARBA" id="ARBA00031852"/>
    </source>
</evidence>
<gene>
    <name evidence="9" type="primary">add</name>
    <name evidence="11" type="ordered locus">MROS_0260</name>
</gene>
<comment type="similarity">
    <text evidence="9">Belongs to the metallo-dependent hydrolases superfamily. Adenosine and AMP deaminases family. Adenosine deaminase subfamily.</text>
</comment>
<feature type="binding site" evidence="9">
    <location>
        <position position="23"/>
    </location>
    <ligand>
        <name>Zn(2+)</name>
        <dbReference type="ChEBI" id="CHEBI:29105"/>
        <note>catalytic</note>
    </ligand>
</feature>
<evidence type="ECO:0000256" key="9">
    <source>
        <dbReference type="HAMAP-Rule" id="MF_00540"/>
    </source>
</evidence>
<dbReference type="PATRIC" id="fig|1191523.3.peg.266"/>
<accession>I6ZND3</accession>
<feature type="site" description="Important for catalytic activity" evidence="9">
    <location>
        <position position="231"/>
    </location>
</feature>
<dbReference type="NCBIfam" id="TIGR01430">
    <property type="entry name" value="aden_deam"/>
    <property type="match status" value="1"/>
</dbReference>
<feature type="binding site" evidence="9">
    <location>
        <position position="27"/>
    </location>
    <ligand>
        <name>substrate</name>
    </ligand>
</feature>
<protein>
    <recommendedName>
        <fullName evidence="1 9">Adenosine deaminase</fullName>
        <ecNumber evidence="1 9">3.5.4.4</ecNumber>
    </recommendedName>
    <alternativeName>
        <fullName evidence="6 9">Adenosine aminohydrolase</fullName>
    </alternativeName>
</protein>
<dbReference type="KEGG" id="mro:MROS_0260"/>
<dbReference type="SUPFAM" id="SSF51556">
    <property type="entry name" value="Metallo-dependent hydrolases"/>
    <property type="match status" value="1"/>
</dbReference>
<dbReference type="InterPro" id="IPR006330">
    <property type="entry name" value="Ado/ade_deaminase"/>
</dbReference>
<feature type="binding site" evidence="9">
    <location>
        <position position="180"/>
    </location>
    <ligand>
        <name>substrate</name>
    </ligand>
</feature>
<evidence type="ECO:0000256" key="5">
    <source>
        <dbReference type="ARBA" id="ARBA00023080"/>
    </source>
</evidence>
<dbReference type="NCBIfam" id="NF006847">
    <property type="entry name" value="PRK09358.1-2"/>
    <property type="match status" value="1"/>
</dbReference>
<dbReference type="HAMAP" id="MF_00540">
    <property type="entry name" value="A_deaminase"/>
    <property type="match status" value="1"/>
</dbReference>
<dbReference type="InterPro" id="IPR001365">
    <property type="entry name" value="A_deaminase_dom"/>
</dbReference>
<evidence type="ECO:0000256" key="7">
    <source>
        <dbReference type="ARBA" id="ARBA00047989"/>
    </source>
</evidence>
<keyword evidence="3 9" id="KW-0378">Hydrolase</keyword>
<name>I6ZND3_MELRP</name>
<dbReference type="HOGENOM" id="CLU_039228_0_0_10"/>
<dbReference type="Pfam" id="PF00962">
    <property type="entry name" value="A_deaminase"/>
    <property type="match status" value="1"/>
</dbReference>
<comment type="function">
    <text evidence="9">Catalyzes the hydrolytic deamination of adenosine and 2-deoxyadenosine.</text>
</comment>
<dbReference type="Proteomes" id="UP000009011">
    <property type="component" value="Chromosome"/>
</dbReference>
<feature type="domain" description="Adenosine deaminase" evidence="10">
    <location>
        <begin position="18"/>
        <end position="352"/>
    </location>
</feature>
<feature type="binding site" evidence="9">
    <location>
        <position position="300"/>
    </location>
    <ligand>
        <name>Zn(2+)</name>
        <dbReference type="ChEBI" id="CHEBI:29105"/>
        <note>catalytic</note>
    </ligand>
</feature>
<feature type="active site" description="Proton donor" evidence="9">
    <location>
        <position position="210"/>
    </location>
</feature>
<comment type="cofactor">
    <cofactor evidence="9">
        <name>Zn(2+)</name>
        <dbReference type="ChEBI" id="CHEBI:29105"/>
    </cofactor>
    <text evidence="9">Binds 1 zinc ion per subunit.</text>
</comment>
<evidence type="ECO:0000259" key="10">
    <source>
        <dbReference type="Pfam" id="PF00962"/>
    </source>
</evidence>
<organism evidence="11 12">
    <name type="scientific">Melioribacter roseus (strain DSM 23840 / JCM 17771 / VKM B-2668 / P3M-2)</name>
    <dbReference type="NCBI Taxonomy" id="1191523"/>
    <lineage>
        <taxon>Bacteria</taxon>
        <taxon>Pseudomonadati</taxon>
        <taxon>Ignavibacteriota</taxon>
        <taxon>Ignavibacteria</taxon>
        <taxon>Ignavibacteriales</taxon>
        <taxon>Melioribacteraceae</taxon>
        <taxon>Melioribacter</taxon>
    </lineage>
</organism>
<dbReference type="PANTHER" id="PTHR11409:SF43">
    <property type="entry name" value="ADENOSINE DEAMINASE"/>
    <property type="match status" value="1"/>
</dbReference>
<dbReference type="GO" id="GO:0046936">
    <property type="term" value="F:2'-deoxyadenosine deaminase activity"/>
    <property type="evidence" value="ECO:0007669"/>
    <property type="project" value="RHEA"/>
</dbReference>
<comment type="catalytic activity">
    <reaction evidence="7">
        <text>adenosine + H2O + H(+) = inosine + NH4(+)</text>
        <dbReference type="Rhea" id="RHEA:24408"/>
        <dbReference type="ChEBI" id="CHEBI:15377"/>
        <dbReference type="ChEBI" id="CHEBI:15378"/>
        <dbReference type="ChEBI" id="CHEBI:16335"/>
        <dbReference type="ChEBI" id="CHEBI:17596"/>
        <dbReference type="ChEBI" id="CHEBI:28938"/>
        <dbReference type="EC" id="3.5.4.4"/>
    </reaction>
    <physiologicalReaction direction="left-to-right" evidence="7">
        <dbReference type="Rhea" id="RHEA:24409"/>
    </physiologicalReaction>
</comment>
<dbReference type="InterPro" id="IPR032466">
    <property type="entry name" value="Metal_Hydrolase"/>
</dbReference>
<dbReference type="GO" id="GO:0009168">
    <property type="term" value="P:purine ribonucleoside monophosphate biosynthetic process"/>
    <property type="evidence" value="ECO:0007669"/>
    <property type="project" value="UniProtKB-UniRule"/>
</dbReference>
<evidence type="ECO:0000256" key="1">
    <source>
        <dbReference type="ARBA" id="ARBA00012784"/>
    </source>
</evidence>
<dbReference type="GO" id="GO:0043103">
    <property type="term" value="P:hypoxanthine salvage"/>
    <property type="evidence" value="ECO:0007669"/>
    <property type="project" value="TreeGrafter"/>
</dbReference>
<feature type="binding site" evidence="9">
    <location>
        <position position="301"/>
    </location>
    <ligand>
        <name>substrate</name>
    </ligand>
</feature>
<keyword evidence="2 9" id="KW-0479">Metal-binding</keyword>
<sequence>MKLKEDKMKTEEIIRNVPKVMLHDHLDGGLRPQTIIDLAKEIGYKKLPTTDPSELAEWFHRGANKGNLVEYLQGFEHTCTVMQTKEALKRVAYEMLEDMKKDGVCYVETRFAPVFHTQKGLYYEDVIDAVLEGLEEGKRDFGVGYGLILCGMRNMKNTLEIAELAVNYRNQGVVGFDLAGEEGGYPPKKHLDAFQYIKQKNFNITIHAGEAFGKESIWQAIQICGAHRIGHATRLVEDIVFDKDGNVVRLGELAQYILDTRLPLEICLLSNVHTGAVDKLENHPFIILFREKFRVFLNTDDRLMSDTTLTKEYTIASELFGLNLDDIEKLNINAMKSSFIPYKERLYYIYNVIKPGFQKMREKLLSLKV</sequence>
<evidence type="ECO:0000313" key="11">
    <source>
        <dbReference type="EMBL" id="AFN73504.1"/>
    </source>
</evidence>
<proteinExistence type="inferred from homology"/>
<dbReference type="GO" id="GO:0004000">
    <property type="term" value="F:adenosine deaminase activity"/>
    <property type="evidence" value="ECO:0007669"/>
    <property type="project" value="UniProtKB-UniRule"/>
</dbReference>
<dbReference type="InterPro" id="IPR028893">
    <property type="entry name" value="A_deaminase"/>
</dbReference>
<dbReference type="CDD" id="cd01320">
    <property type="entry name" value="ADA"/>
    <property type="match status" value="1"/>
</dbReference>
<reference evidence="11 12" key="1">
    <citation type="journal article" date="2013" name="PLoS ONE">
        <title>Genomic analysis of Melioribacter roseus, facultatively anaerobic organotrophic bacterium representing a novel deep lineage within Bacteriodetes/Chlorobi group.</title>
        <authorList>
            <person name="Kadnikov V.V."/>
            <person name="Mardanov A.V."/>
            <person name="Podosokorskaya O.A."/>
            <person name="Gavrilov S.N."/>
            <person name="Kublanov I.V."/>
            <person name="Beletsky A.V."/>
            <person name="Bonch-Osmolovskaya E.A."/>
            <person name="Ravin N.V."/>
        </authorList>
    </citation>
    <scope>NUCLEOTIDE SEQUENCE [LARGE SCALE GENOMIC DNA]</scope>
    <source>
        <strain evidence="12">JCM 17771 / P3M-2</strain>
    </source>
</reference>
<evidence type="ECO:0000256" key="8">
    <source>
        <dbReference type="ARBA" id="ARBA00049213"/>
    </source>
</evidence>
<dbReference type="STRING" id="1191523.MROS_0260"/>
<dbReference type="PANTHER" id="PTHR11409">
    <property type="entry name" value="ADENOSINE DEAMINASE"/>
    <property type="match status" value="1"/>
</dbReference>
<keyword evidence="4 9" id="KW-0862">Zinc</keyword>
<dbReference type="GO" id="GO:0009117">
    <property type="term" value="P:nucleotide metabolic process"/>
    <property type="evidence" value="ECO:0007669"/>
    <property type="project" value="UniProtKB-KW"/>
</dbReference>
<dbReference type="EC" id="3.5.4.4" evidence="1 9"/>
<dbReference type="Gene3D" id="3.20.20.140">
    <property type="entry name" value="Metal-dependent hydrolases"/>
    <property type="match status" value="1"/>
</dbReference>
<feature type="binding site" evidence="9">
    <location>
        <position position="25"/>
    </location>
    <ligand>
        <name>substrate</name>
    </ligand>
</feature>
<dbReference type="AlphaFoldDB" id="I6ZND3"/>
<dbReference type="GO" id="GO:0005829">
    <property type="term" value="C:cytosol"/>
    <property type="evidence" value="ECO:0007669"/>
    <property type="project" value="TreeGrafter"/>
</dbReference>
<evidence type="ECO:0000313" key="12">
    <source>
        <dbReference type="Proteomes" id="UP000009011"/>
    </source>
</evidence>
<dbReference type="GO" id="GO:0046103">
    <property type="term" value="P:inosine biosynthetic process"/>
    <property type="evidence" value="ECO:0007669"/>
    <property type="project" value="TreeGrafter"/>
</dbReference>
<evidence type="ECO:0000256" key="3">
    <source>
        <dbReference type="ARBA" id="ARBA00022801"/>
    </source>
</evidence>
<feature type="binding site" evidence="9">
    <location>
        <position position="207"/>
    </location>
    <ligand>
        <name>Zn(2+)</name>
        <dbReference type="ChEBI" id="CHEBI:29105"/>
        <note>catalytic</note>
    </ligand>
</feature>
<feature type="binding site" evidence="9">
    <location>
        <position position="25"/>
    </location>
    <ligand>
        <name>Zn(2+)</name>
        <dbReference type="ChEBI" id="CHEBI:29105"/>
        <note>catalytic</note>
    </ligand>
</feature>